<feature type="region of interest" description="Disordered" evidence="2">
    <location>
        <begin position="523"/>
        <end position="545"/>
    </location>
</feature>
<feature type="compositionally biased region" description="Basic and acidic residues" evidence="2">
    <location>
        <begin position="523"/>
        <end position="539"/>
    </location>
</feature>
<dbReference type="Gene3D" id="3.60.10.10">
    <property type="entry name" value="Endonuclease/exonuclease/phosphatase"/>
    <property type="match status" value="1"/>
</dbReference>
<dbReference type="Pfam" id="PF00076">
    <property type="entry name" value="RRM_1"/>
    <property type="match status" value="1"/>
</dbReference>
<dbReference type="Gene3D" id="3.30.70.330">
    <property type="match status" value="1"/>
</dbReference>
<proteinExistence type="predicted"/>
<dbReference type="PANTHER" id="PTHR36617:SF16">
    <property type="entry name" value="OS04G0516500 PROTEIN"/>
    <property type="match status" value="1"/>
</dbReference>
<evidence type="ECO:0000259" key="3">
    <source>
        <dbReference type="PROSITE" id="PS50102"/>
    </source>
</evidence>
<dbReference type="CDD" id="cd00590">
    <property type="entry name" value="RRM_SF"/>
    <property type="match status" value="1"/>
</dbReference>
<protein>
    <submittedName>
        <fullName evidence="4">RNA-directed DNA polymerase, eukaryota</fullName>
    </submittedName>
</protein>
<dbReference type="PROSITE" id="PS50102">
    <property type="entry name" value="RRM"/>
    <property type="match status" value="1"/>
</dbReference>
<keyword evidence="4" id="KW-0808">Transferase</keyword>
<keyword evidence="1" id="KW-0694">RNA-binding</keyword>
<keyword evidence="4" id="KW-0548">Nucleotidyltransferase</keyword>
<dbReference type="SUPFAM" id="SSF54928">
    <property type="entry name" value="RNA-binding domain, RBD"/>
    <property type="match status" value="1"/>
</dbReference>
<dbReference type="SMART" id="SM00360">
    <property type="entry name" value="RRM"/>
    <property type="match status" value="1"/>
</dbReference>
<dbReference type="SUPFAM" id="SSF56219">
    <property type="entry name" value="DNase I-like"/>
    <property type="match status" value="1"/>
</dbReference>
<evidence type="ECO:0000313" key="5">
    <source>
        <dbReference type="Proteomes" id="UP001151760"/>
    </source>
</evidence>
<dbReference type="InterPro" id="IPR012677">
    <property type="entry name" value="Nucleotide-bd_a/b_plait_sf"/>
</dbReference>
<dbReference type="GO" id="GO:0003964">
    <property type="term" value="F:RNA-directed DNA polymerase activity"/>
    <property type="evidence" value="ECO:0007669"/>
    <property type="project" value="UniProtKB-KW"/>
</dbReference>
<evidence type="ECO:0000256" key="1">
    <source>
        <dbReference type="PROSITE-ProRule" id="PRU00176"/>
    </source>
</evidence>
<reference evidence="4" key="1">
    <citation type="journal article" date="2022" name="Int. J. Mol. Sci.">
        <title>Draft Genome of Tanacetum Coccineum: Genomic Comparison of Closely Related Tanacetum-Family Plants.</title>
        <authorList>
            <person name="Yamashiro T."/>
            <person name="Shiraishi A."/>
            <person name="Nakayama K."/>
            <person name="Satake H."/>
        </authorList>
    </citation>
    <scope>NUCLEOTIDE SEQUENCE</scope>
</reference>
<dbReference type="InterPro" id="IPR000504">
    <property type="entry name" value="RRM_dom"/>
</dbReference>
<comment type="caution">
    <text evidence="4">The sequence shown here is derived from an EMBL/GenBank/DDBJ whole genome shotgun (WGS) entry which is preliminary data.</text>
</comment>
<name>A0ABQ5E351_9ASTR</name>
<evidence type="ECO:0000313" key="4">
    <source>
        <dbReference type="EMBL" id="GJT43844.1"/>
    </source>
</evidence>
<keyword evidence="5" id="KW-1185">Reference proteome</keyword>
<organism evidence="4 5">
    <name type="scientific">Tanacetum coccineum</name>
    <dbReference type="NCBI Taxonomy" id="301880"/>
    <lineage>
        <taxon>Eukaryota</taxon>
        <taxon>Viridiplantae</taxon>
        <taxon>Streptophyta</taxon>
        <taxon>Embryophyta</taxon>
        <taxon>Tracheophyta</taxon>
        <taxon>Spermatophyta</taxon>
        <taxon>Magnoliopsida</taxon>
        <taxon>eudicotyledons</taxon>
        <taxon>Gunneridae</taxon>
        <taxon>Pentapetalae</taxon>
        <taxon>asterids</taxon>
        <taxon>campanulids</taxon>
        <taxon>Asterales</taxon>
        <taxon>Asteraceae</taxon>
        <taxon>Asteroideae</taxon>
        <taxon>Anthemideae</taxon>
        <taxon>Anthemidinae</taxon>
        <taxon>Tanacetum</taxon>
    </lineage>
</organism>
<accession>A0ABQ5E351</accession>
<reference evidence="4" key="2">
    <citation type="submission" date="2022-01" db="EMBL/GenBank/DDBJ databases">
        <authorList>
            <person name="Yamashiro T."/>
            <person name="Shiraishi A."/>
            <person name="Satake H."/>
            <person name="Nakayama K."/>
        </authorList>
    </citation>
    <scope>NUCLEOTIDE SEQUENCE</scope>
</reference>
<dbReference type="Proteomes" id="UP001151760">
    <property type="component" value="Unassembled WGS sequence"/>
</dbReference>
<keyword evidence="4" id="KW-0695">RNA-directed DNA polymerase</keyword>
<feature type="domain" description="RRM" evidence="3">
    <location>
        <begin position="206"/>
        <end position="283"/>
    </location>
</feature>
<sequence length="1203" mass="137397">MRKHESEDEECEKFLSGFRSGFNDVPNKAGGISMGLGLLRESEGSRKGGSILMLMDELVNGGTKYGSCGLNLGMRLWDEIVDKMVDRLSKWNMKTLSIGANESLQRMESFEVIKAIHGEDGKNGSGFKKKLGNGADTYFWEDLWHEDMVLKQRYPRLYALEVKKTVDVASKLSQENLTWSFRRAPRSGVEQDQARSNVDHTRLISKSIFVTNFPDNTTSKDLWEVCKGYGTVVDVFIPDRKSKAGKRFAFVRFIKVDNVDRLVGNLCTLWIGRMHLHANIARFDRPPIHSSRPNISTRPAANGASSFASILKGNPNTFNHIASSPAMVLDDECMVERDLDNFIIGEVKDFSSINNLRVLLSNEGFQHARLAYLGGLWVMIELTSVQTKMRFLKHVGVASWFSQLCKAQPDFVSRERIVVELEDNKEDCFARKRICIKTKLEDNILEKFKIIVRGKNFVIRAKELFVWSPTFNDNKEVDDYSEDDSVNGAEEINGDISKQMNLDDESDIEGVSDTVFDDKADSLGHEHTQNLSPNEKENSSDPFNLYNLLNKRDKGEANSGLDSSIPFPPGFTPEREFQHVDAQEVQGMENSLSKRRSEGLSSRVLEDAQPLNEHVSPSIDSKKKQVARYWRSSRWFPMNCLSLNVQGLGSKAKKDWIKELNNKHKVNFLSVQETKLDCISDMDVKVLWGNYKFEYTISEAVGNSGGILCVWDPSVFRKEHHVVSDNFVALYGSWVSNQAKLLVVSIYAPQSITSKRSLWSYISSLISRWDGHCMVMGDFNEVRCMEDRLGSVYNAQGANEFNSFISNSGLVEIQLEGYSFTWSLQSAKKMSKLDRFFGFDQMVLETWNNIDLDDNNKMVRFKKKLQILKKEIRSWVNDCKKNQSGHLLKKLHDIKSSDARDYMQKAKIQWAIEGDENSIFFHGIINRKRANLAIKGVMVDGEWVDDPCRLDMLESPISRDEVRNAVWAGRDKSPDHTVHFEFFEVWVTLDQIFVLCEWNVFDHSSFSQRKALLFKWVWRFISRDNSLWCRLIMSMHGSSLDKLSPFRYSTWKSIIREVHMLKDRGVDLISHCHIRVGNGLRTQFWNEVWIGDTQLRVMFPRIYALEINKECTVADKLQLSVTSSLRRSVRGGVESSQLALLQTYIEGTLLSNMEDRWVKIPRTCSSVADWLRISSGSYAAGGIYHGRPLVHMLIGLIGSIPSD</sequence>
<dbReference type="InterPro" id="IPR036691">
    <property type="entry name" value="Endo/exonu/phosph_ase_sf"/>
</dbReference>
<dbReference type="PANTHER" id="PTHR36617">
    <property type="entry name" value="PROTEIN, PUTATIVE-RELATED"/>
    <property type="match status" value="1"/>
</dbReference>
<dbReference type="InterPro" id="IPR035979">
    <property type="entry name" value="RBD_domain_sf"/>
</dbReference>
<evidence type="ECO:0000256" key="2">
    <source>
        <dbReference type="SAM" id="MobiDB-lite"/>
    </source>
</evidence>
<dbReference type="EMBL" id="BQNB010015764">
    <property type="protein sequence ID" value="GJT43844.1"/>
    <property type="molecule type" value="Genomic_DNA"/>
</dbReference>
<gene>
    <name evidence="4" type="ORF">Tco_0952559</name>
</gene>